<comment type="cofactor">
    <cofactor evidence="6 7">
        <name>Mg(2+)</name>
        <dbReference type="ChEBI" id="CHEBI:18420"/>
    </cofactor>
    <text evidence="6 7">Binds 1 Mg(2+) ion per subunit.</text>
</comment>
<dbReference type="SUPFAM" id="SSF54826">
    <property type="entry name" value="Enolase N-terminal domain-like"/>
    <property type="match status" value="1"/>
</dbReference>
<evidence type="ECO:0000313" key="9">
    <source>
        <dbReference type="EMBL" id="AUD06398.1"/>
    </source>
</evidence>
<feature type="binding site" evidence="6">
    <location>
        <position position="216"/>
    </location>
    <ligand>
        <name>Mg(2+)</name>
        <dbReference type="ChEBI" id="CHEBI:18420"/>
    </ligand>
</feature>
<dbReference type="SFLD" id="SFLDS00001">
    <property type="entry name" value="Enolase"/>
    <property type="match status" value="1"/>
</dbReference>
<dbReference type="GO" id="GO:0006518">
    <property type="term" value="P:peptide metabolic process"/>
    <property type="evidence" value="ECO:0007669"/>
    <property type="project" value="UniProtKB-ARBA"/>
</dbReference>
<dbReference type="InterPro" id="IPR036849">
    <property type="entry name" value="Enolase-like_C_sf"/>
</dbReference>
<keyword evidence="4 7" id="KW-0413">Isomerase</keyword>
<organism evidence="9 10">
    <name type="scientific">Spirosoma pollinicola</name>
    <dbReference type="NCBI Taxonomy" id="2057025"/>
    <lineage>
        <taxon>Bacteria</taxon>
        <taxon>Pseudomonadati</taxon>
        <taxon>Bacteroidota</taxon>
        <taxon>Cytophagia</taxon>
        <taxon>Cytophagales</taxon>
        <taxon>Cytophagaceae</taxon>
        <taxon>Spirosoma</taxon>
    </lineage>
</organism>
<evidence type="ECO:0000256" key="1">
    <source>
        <dbReference type="ARBA" id="ARBA00008031"/>
    </source>
</evidence>
<dbReference type="SUPFAM" id="SSF51604">
    <property type="entry name" value="Enolase C-terminal domain-like"/>
    <property type="match status" value="1"/>
</dbReference>
<dbReference type="CDD" id="cd03319">
    <property type="entry name" value="L-Ala-DL-Glu_epimerase"/>
    <property type="match status" value="1"/>
</dbReference>
<dbReference type="Pfam" id="PF02746">
    <property type="entry name" value="MR_MLE_N"/>
    <property type="match status" value="1"/>
</dbReference>
<dbReference type="GO" id="GO:0016855">
    <property type="term" value="F:racemase and epimerase activity, acting on amino acids and derivatives"/>
    <property type="evidence" value="ECO:0007669"/>
    <property type="project" value="UniProtKB-UniRule"/>
</dbReference>
<dbReference type="FunFam" id="3.30.390.10:FF:000009">
    <property type="entry name" value="Hydrophobic dipeptide epimerase"/>
    <property type="match status" value="1"/>
</dbReference>
<evidence type="ECO:0000313" key="10">
    <source>
        <dbReference type="Proteomes" id="UP000232883"/>
    </source>
</evidence>
<dbReference type="PANTHER" id="PTHR48073:SF2">
    <property type="entry name" value="O-SUCCINYLBENZOATE SYNTHASE"/>
    <property type="match status" value="1"/>
</dbReference>
<protein>
    <recommendedName>
        <fullName evidence="7">Dipeptide epimerase</fullName>
        <ecNumber evidence="7">5.1.1.-</ecNumber>
    </recommendedName>
</protein>
<comment type="similarity">
    <text evidence="1 7">Belongs to the mandelate racemase/muconate lactonizing enzyme family.</text>
</comment>
<keyword evidence="3 6" id="KW-0460">Magnesium</keyword>
<dbReference type="InterPro" id="IPR013341">
    <property type="entry name" value="Mandelate_racemase_N_dom"/>
</dbReference>
<evidence type="ECO:0000256" key="5">
    <source>
        <dbReference type="PIRSR" id="PIRSR634603-1"/>
    </source>
</evidence>
<dbReference type="OrthoDB" id="9775391at2"/>
<sequence length="356" mass="39206">MRINAIRAYRRNLALTKPYTIAYQTTSEVENVFVEIELENGMVGMGAANPDPEVVGESPEQTHQNLQNEWTTSLVGRDIRGIHELIDDVRNQFPNAPGTLAAMDIAIHDAFGQYLGIPIVQFYGRNIRTLPTSVTIGIMNVASTLAEASDYIKQGFRVLKIKTGLNVTEDIERILKLRETYGHGLIIRVDANQGYSIVDLQRFLSATQAADIELIEQPLPVGKEYELLALPLETRRRLAADESLKGPEAAIKYSNEPQPFGIYNIKLMKCGGIRSAIHIANIAQPSNISLFWGCNDESRISITAALHTAFACPNTRYLDLDGSFDLAEDVVSGGFIVEDGYMRPTGGAGLGLTHTR</sequence>
<dbReference type="AlphaFoldDB" id="A0A2K8Z954"/>
<feature type="active site" description="Proton acceptor; specific for (R)-substrate epimerization" evidence="5">
    <location>
        <position position="162"/>
    </location>
</feature>
<feature type="domain" description="Mandelate racemase/muconate lactonizing enzyme C-terminal" evidence="8">
    <location>
        <begin position="142"/>
        <end position="235"/>
    </location>
</feature>
<accession>A0A2K8Z954</accession>
<name>A0A2K8Z954_9BACT</name>
<feature type="binding site" evidence="6">
    <location>
        <position position="241"/>
    </location>
    <ligand>
        <name>Mg(2+)</name>
        <dbReference type="ChEBI" id="CHEBI:18420"/>
    </ligand>
</feature>
<dbReference type="InterPro" id="IPR013342">
    <property type="entry name" value="Mandelate_racemase_C"/>
</dbReference>
<dbReference type="Proteomes" id="UP000232883">
    <property type="component" value="Chromosome"/>
</dbReference>
<dbReference type="Gene3D" id="3.30.390.10">
    <property type="entry name" value="Enolase-like, N-terminal domain"/>
    <property type="match status" value="1"/>
</dbReference>
<dbReference type="InterPro" id="IPR034603">
    <property type="entry name" value="Dipeptide_epimerase"/>
</dbReference>
<dbReference type="InterPro" id="IPR029017">
    <property type="entry name" value="Enolase-like_N"/>
</dbReference>
<dbReference type="Pfam" id="PF13378">
    <property type="entry name" value="MR_MLE_C"/>
    <property type="match status" value="1"/>
</dbReference>
<evidence type="ECO:0000256" key="7">
    <source>
        <dbReference type="RuleBase" id="RU366006"/>
    </source>
</evidence>
<keyword evidence="2 6" id="KW-0479">Metal-binding</keyword>
<dbReference type="Gene3D" id="3.20.20.120">
    <property type="entry name" value="Enolase-like C-terminal domain"/>
    <property type="match status" value="1"/>
</dbReference>
<dbReference type="KEGG" id="spir:CWM47_33905"/>
<dbReference type="GO" id="GO:0000287">
    <property type="term" value="F:magnesium ion binding"/>
    <property type="evidence" value="ECO:0007669"/>
    <property type="project" value="UniProtKB-ARBA"/>
</dbReference>
<evidence type="ECO:0000256" key="2">
    <source>
        <dbReference type="ARBA" id="ARBA00022723"/>
    </source>
</evidence>
<dbReference type="EC" id="5.1.1.-" evidence="7"/>
<dbReference type="SMART" id="SM00922">
    <property type="entry name" value="MR_MLE"/>
    <property type="match status" value="1"/>
</dbReference>
<feature type="binding site" evidence="6">
    <location>
        <position position="190"/>
    </location>
    <ligand>
        <name>Mg(2+)</name>
        <dbReference type="ChEBI" id="CHEBI:18420"/>
    </ligand>
</feature>
<gene>
    <name evidence="9" type="ORF">CWM47_33905</name>
</gene>
<evidence type="ECO:0000256" key="4">
    <source>
        <dbReference type="ARBA" id="ARBA00023235"/>
    </source>
</evidence>
<keyword evidence="10" id="KW-1185">Reference proteome</keyword>
<evidence type="ECO:0000256" key="6">
    <source>
        <dbReference type="PIRSR" id="PIRSR634603-3"/>
    </source>
</evidence>
<reference evidence="9 10" key="1">
    <citation type="submission" date="2017-11" db="EMBL/GenBank/DDBJ databases">
        <title>Taxonomic description and genome sequences of Spirosoma HA7 sp. nov., isolated from pollen microhabitat of Corylus avellana.</title>
        <authorList>
            <person name="Ambika Manirajan B."/>
            <person name="Suarez C."/>
            <person name="Ratering S."/>
            <person name="Geissler-Plaum R."/>
            <person name="Cardinale M."/>
            <person name="Sylvia S."/>
        </authorList>
    </citation>
    <scope>NUCLEOTIDE SEQUENCE [LARGE SCALE GENOMIC DNA]</scope>
    <source>
        <strain evidence="9 10">HA7</strain>
    </source>
</reference>
<evidence type="ECO:0000259" key="8">
    <source>
        <dbReference type="SMART" id="SM00922"/>
    </source>
</evidence>
<proteinExistence type="inferred from homology"/>
<feature type="active site" description="Proton acceptor; specific for (S)-substrate epimerization" evidence="5">
    <location>
        <position position="266"/>
    </location>
</feature>
<dbReference type="RefSeq" id="WP_100992943.1">
    <property type="nucleotide sequence ID" value="NZ_CP025096.1"/>
</dbReference>
<dbReference type="InterPro" id="IPR029065">
    <property type="entry name" value="Enolase_C-like"/>
</dbReference>
<dbReference type="EMBL" id="CP025096">
    <property type="protein sequence ID" value="AUD06398.1"/>
    <property type="molecule type" value="Genomic_DNA"/>
</dbReference>
<evidence type="ECO:0000256" key="3">
    <source>
        <dbReference type="ARBA" id="ARBA00022842"/>
    </source>
</evidence>
<dbReference type="PANTHER" id="PTHR48073">
    <property type="entry name" value="O-SUCCINYLBENZOATE SYNTHASE-RELATED"/>
    <property type="match status" value="1"/>
</dbReference>
<dbReference type="SFLD" id="SFLDG00180">
    <property type="entry name" value="muconate_cycloisomerase"/>
    <property type="match status" value="1"/>
</dbReference>